<feature type="compositionally biased region" description="Basic and acidic residues" evidence="1">
    <location>
        <begin position="117"/>
        <end position="130"/>
    </location>
</feature>
<name>A0A9P7GNQ5_9AGAR</name>
<evidence type="ECO:0000313" key="3">
    <source>
        <dbReference type="Proteomes" id="UP000717328"/>
    </source>
</evidence>
<protein>
    <submittedName>
        <fullName evidence="2">Uncharacterized protein</fullName>
    </submittedName>
</protein>
<reference evidence="2" key="1">
    <citation type="submission" date="2021-02" db="EMBL/GenBank/DDBJ databases">
        <authorList>
            <person name="Nieuwenhuis M."/>
            <person name="Van De Peppel L.J.J."/>
        </authorList>
    </citation>
    <scope>NUCLEOTIDE SEQUENCE</scope>
    <source>
        <strain evidence="2">D49</strain>
    </source>
</reference>
<keyword evidence="3" id="KW-1185">Reference proteome</keyword>
<gene>
    <name evidence="2" type="ORF">H0H81_004252</name>
</gene>
<feature type="region of interest" description="Disordered" evidence="1">
    <location>
        <begin position="177"/>
        <end position="214"/>
    </location>
</feature>
<feature type="compositionally biased region" description="Polar residues" evidence="1">
    <location>
        <begin position="1"/>
        <end position="14"/>
    </location>
</feature>
<sequence>MQSTSLHFPSTPVSQRKLGFSDNPYRPANSSPLASPSTPKISPVAARRRNQFKTRTPSTPISSSSRTYFNARAVGSSGGPVFGSGGSVATPTAEDPQKTFLRQKFKAKCLERATKAREKAIKGRRYHNETSSDGFDESMDDDDEEDDDSIMQDELFRRIMSNVNRRDKHSFRTSYAHDVGSSFDPDMEDVGEWEHELSSTSTRPQHPPGLLTPVDLDDEELEAYAEECSRRAVLADFEDIPQEELFSLSDLEELGMTGDEDVDMMQS</sequence>
<accession>A0A9P7GNQ5</accession>
<feature type="compositionally biased region" description="Low complexity" evidence="1">
    <location>
        <begin position="54"/>
        <end position="67"/>
    </location>
</feature>
<comment type="caution">
    <text evidence="2">The sequence shown here is derived from an EMBL/GenBank/DDBJ whole genome shotgun (WGS) entry which is preliminary data.</text>
</comment>
<feature type="compositionally biased region" description="Polar residues" evidence="1">
    <location>
        <begin position="28"/>
        <end position="40"/>
    </location>
</feature>
<dbReference type="AlphaFoldDB" id="A0A9P7GNQ5"/>
<dbReference type="EMBL" id="JABCKI010000109">
    <property type="protein sequence ID" value="KAG5652640.1"/>
    <property type="molecule type" value="Genomic_DNA"/>
</dbReference>
<feature type="compositionally biased region" description="Acidic residues" evidence="1">
    <location>
        <begin position="134"/>
        <end position="151"/>
    </location>
</feature>
<evidence type="ECO:0000313" key="2">
    <source>
        <dbReference type="EMBL" id="KAG5652640.1"/>
    </source>
</evidence>
<proteinExistence type="predicted"/>
<dbReference type="OrthoDB" id="3268127at2759"/>
<evidence type="ECO:0000256" key="1">
    <source>
        <dbReference type="SAM" id="MobiDB-lite"/>
    </source>
</evidence>
<feature type="region of interest" description="Disordered" evidence="1">
    <location>
        <begin position="1"/>
        <end position="100"/>
    </location>
</feature>
<feature type="region of interest" description="Disordered" evidence="1">
    <location>
        <begin position="117"/>
        <end position="153"/>
    </location>
</feature>
<organism evidence="2 3">
    <name type="scientific">Sphagnurus paluster</name>
    <dbReference type="NCBI Taxonomy" id="117069"/>
    <lineage>
        <taxon>Eukaryota</taxon>
        <taxon>Fungi</taxon>
        <taxon>Dikarya</taxon>
        <taxon>Basidiomycota</taxon>
        <taxon>Agaricomycotina</taxon>
        <taxon>Agaricomycetes</taxon>
        <taxon>Agaricomycetidae</taxon>
        <taxon>Agaricales</taxon>
        <taxon>Tricholomatineae</taxon>
        <taxon>Lyophyllaceae</taxon>
        <taxon>Sphagnurus</taxon>
    </lineage>
</organism>
<dbReference type="Proteomes" id="UP000717328">
    <property type="component" value="Unassembled WGS sequence"/>
</dbReference>
<reference evidence="2" key="2">
    <citation type="submission" date="2021-10" db="EMBL/GenBank/DDBJ databases">
        <title>Phylogenomics reveals ancestral predisposition of the termite-cultivated fungus Termitomyces towards a domesticated lifestyle.</title>
        <authorList>
            <person name="Auxier B."/>
            <person name="Grum-Grzhimaylo A."/>
            <person name="Cardenas M.E."/>
            <person name="Lodge J.D."/>
            <person name="Laessoe T."/>
            <person name="Pedersen O."/>
            <person name="Smith M.E."/>
            <person name="Kuyper T.W."/>
            <person name="Franco-Molano E.A."/>
            <person name="Baroni T.J."/>
            <person name="Aanen D.K."/>
        </authorList>
    </citation>
    <scope>NUCLEOTIDE SEQUENCE</scope>
    <source>
        <strain evidence="2">D49</strain>
    </source>
</reference>
<feature type="compositionally biased region" description="Gly residues" evidence="1">
    <location>
        <begin position="76"/>
        <end position="86"/>
    </location>
</feature>